<protein>
    <submittedName>
        <fullName evidence="4">Acetyltransferase</fullName>
    </submittedName>
</protein>
<evidence type="ECO:0000256" key="2">
    <source>
        <dbReference type="ARBA" id="ARBA00023315"/>
    </source>
</evidence>
<organism evidence="4 5">
    <name type="scientific">Shouchella lehensis G1</name>
    <dbReference type="NCBI Taxonomy" id="1246626"/>
    <lineage>
        <taxon>Bacteria</taxon>
        <taxon>Bacillati</taxon>
        <taxon>Bacillota</taxon>
        <taxon>Bacilli</taxon>
        <taxon>Bacillales</taxon>
        <taxon>Bacillaceae</taxon>
        <taxon>Shouchella</taxon>
    </lineage>
</organism>
<dbReference type="InterPro" id="IPR000182">
    <property type="entry name" value="GNAT_dom"/>
</dbReference>
<dbReference type="Gene3D" id="3.40.630.30">
    <property type="match status" value="1"/>
</dbReference>
<evidence type="ECO:0000313" key="4">
    <source>
        <dbReference type="EMBL" id="AIC92786.1"/>
    </source>
</evidence>
<keyword evidence="5" id="KW-1185">Reference proteome</keyword>
<dbReference type="CDD" id="cd04301">
    <property type="entry name" value="NAT_SF"/>
    <property type="match status" value="1"/>
</dbReference>
<evidence type="ECO:0000313" key="5">
    <source>
        <dbReference type="Proteomes" id="UP000027142"/>
    </source>
</evidence>
<dbReference type="PROSITE" id="PS51186">
    <property type="entry name" value="GNAT"/>
    <property type="match status" value="1"/>
</dbReference>
<dbReference type="PANTHER" id="PTHR43877:SF2">
    <property type="entry name" value="AMINOALKYLPHOSPHONATE N-ACETYLTRANSFERASE-RELATED"/>
    <property type="match status" value="1"/>
</dbReference>
<dbReference type="PANTHER" id="PTHR43877">
    <property type="entry name" value="AMINOALKYLPHOSPHONATE N-ACETYLTRANSFERASE-RELATED-RELATED"/>
    <property type="match status" value="1"/>
</dbReference>
<keyword evidence="2" id="KW-0012">Acyltransferase</keyword>
<dbReference type="KEGG" id="ble:BleG1_0178"/>
<dbReference type="OrthoDB" id="9788755at2"/>
<dbReference type="SUPFAM" id="SSF55729">
    <property type="entry name" value="Acyl-CoA N-acyltransferases (Nat)"/>
    <property type="match status" value="1"/>
</dbReference>
<gene>
    <name evidence="4" type="ORF">BleG1_0178</name>
</gene>
<dbReference type="EMBL" id="CP003923">
    <property type="protein sequence ID" value="AIC92786.1"/>
    <property type="molecule type" value="Genomic_DNA"/>
</dbReference>
<evidence type="ECO:0000256" key="1">
    <source>
        <dbReference type="ARBA" id="ARBA00022679"/>
    </source>
</evidence>
<sequence>MQIVKATLEDAETILALQKVAYQSEAALYNDYTILPLHEKIEHTQEAFSNHLVLKALDDEGKILGSVRGKIEKGVTKIGKLMVHPSAQNKGVGRALMEAIEKELPSQTYALFTGSKSEKNLFLYQTLGYTIVSYSTLPGEATVFAFLEKHSKL</sequence>
<reference evidence="4 5" key="1">
    <citation type="journal article" date="2014" name="Gene">
        <title>A comparative genomic analysis of the alkalitolerant soil bacterium Bacillus lehensis G1.</title>
        <authorList>
            <person name="Noor Y.M."/>
            <person name="Samsulrizal N.H."/>
            <person name="Jema'on N.A."/>
            <person name="Low K.O."/>
            <person name="Ramli A.N."/>
            <person name="Alias N.I."/>
            <person name="Damis S.I."/>
            <person name="Fuzi S.F."/>
            <person name="Isa M.N."/>
            <person name="Murad A.M."/>
            <person name="Raih M.F."/>
            <person name="Bakar F.D."/>
            <person name="Najimudin N."/>
            <person name="Mahadi N.M."/>
            <person name="Illias R.M."/>
        </authorList>
    </citation>
    <scope>NUCLEOTIDE SEQUENCE [LARGE SCALE GENOMIC DNA]</scope>
    <source>
        <strain evidence="4 5">G1</strain>
    </source>
</reference>
<dbReference type="Pfam" id="PF00583">
    <property type="entry name" value="Acetyltransf_1"/>
    <property type="match status" value="1"/>
</dbReference>
<proteinExistence type="predicted"/>
<dbReference type="STRING" id="1246626.BleG1_0178"/>
<dbReference type="eggNOG" id="COG0456">
    <property type="taxonomic scope" value="Bacteria"/>
</dbReference>
<dbReference type="RefSeq" id="WP_038476053.1">
    <property type="nucleotide sequence ID" value="NZ_CP003923.1"/>
</dbReference>
<evidence type="ECO:0000259" key="3">
    <source>
        <dbReference type="PROSITE" id="PS51186"/>
    </source>
</evidence>
<name>A0A060LN29_9BACI</name>
<keyword evidence="1 4" id="KW-0808">Transferase</keyword>
<dbReference type="PATRIC" id="fig|1246626.3.peg.161"/>
<dbReference type="Proteomes" id="UP000027142">
    <property type="component" value="Chromosome"/>
</dbReference>
<dbReference type="HOGENOM" id="CLU_096795_0_0_9"/>
<accession>A0A060LN29</accession>
<feature type="domain" description="N-acetyltransferase" evidence="3">
    <location>
        <begin position="1"/>
        <end position="153"/>
    </location>
</feature>
<dbReference type="GO" id="GO:0016747">
    <property type="term" value="F:acyltransferase activity, transferring groups other than amino-acyl groups"/>
    <property type="evidence" value="ECO:0007669"/>
    <property type="project" value="InterPro"/>
</dbReference>
<dbReference type="AlphaFoldDB" id="A0A060LN29"/>
<dbReference type="InterPro" id="IPR050832">
    <property type="entry name" value="Bact_Acetyltransf"/>
</dbReference>
<dbReference type="InterPro" id="IPR016181">
    <property type="entry name" value="Acyl_CoA_acyltransferase"/>
</dbReference>